<gene>
    <name evidence="2" type="ORF">KP509_01G085700</name>
</gene>
<evidence type="ECO:0000313" key="2">
    <source>
        <dbReference type="EMBL" id="KAH7446997.1"/>
    </source>
</evidence>
<evidence type="ECO:0008006" key="4">
    <source>
        <dbReference type="Google" id="ProtNLM"/>
    </source>
</evidence>
<dbReference type="AlphaFoldDB" id="A0A8T2VEV9"/>
<keyword evidence="3" id="KW-1185">Reference proteome</keyword>
<dbReference type="EMBL" id="CM035406">
    <property type="protein sequence ID" value="KAH7446997.1"/>
    <property type="molecule type" value="Genomic_DNA"/>
</dbReference>
<organism evidence="2 3">
    <name type="scientific">Ceratopteris richardii</name>
    <name type="common">Triangle waterfern</name>
    <dbReference type="NCBI Taxonomy" id="49495"/>
    <lineage>
        <taxon>Eukaryota</taxon>
        <taxon>Viridiplantae</taxon>
        <taxon>Streptophyta</taxon>
        <taxon>Embryophyta</taxon>
        <taxon>Tracheophyta</taxon>
        <taxon>Polypodiopsida</taxon>
        <taxon>Polypodiidae</taxon>
        <taxon>Polypodiales</taxon>
        <taxon>Pteridineae</taxon>
        <taxon>Pteridaceae</taxon>
        <taxon>Parkerioideae</taxon>
        <taxon>Ceratopteris</taxon>
    </lineage>
</organism>
<reference evidence="2" key="1">
    <citation type="submission" date="2021-08" db="EMBL/GenBank/DDBJ databases">
        <title>WGS assembly of Ceratopteris richardii.</title>
        <authorList>
            <person name="Marchant D.B."/>
            <person name="Chen G."/>
            <person name="Jenkins J."/>
            <person name="Shu S."/>
            <person name="Leebens-Mack J."/>
            <person name="Grimwood J."/>
            <person name="Schmutz J."/>
            <person name="Soltis P."/>
            <person name="Soltis D."/>
            <person name="Chen Z.-H."/>
        </authorList>
    </citation>
    <scope>NUCLEOTIDE SEQUENCE</scope>
    <source>
        <strain evidence="2">Whitten #5841</strain>
        <tissue evidence="2">Leaf</tissue>
    </source>
</reference>
<feature type="chain" id="PRO_5035744713" description="Secreted protein" evidence="1">
    <location>
        <begin position="21"/>
        <end position="64"/>
    </location>
</feature>
<dbReference type="Proteomes" id="UP000825935">
    <property type="component" value="Chromosome 1"/>
</dbReference>
<keyword evidence="1" id="KW-0732">Signal</keyword>
<evidence type="ECO:0000256" key="1">
    <source>
        <dbReference type="SAM" id="SignalP"/>
    </source>
</evidence>
<name>A0A8T2VEV9_CERRI</name>
<comment type="caution">
    <text evidence="2">The sequence shown here is derived from an EMBL/GenBank/DDBJ whole genome shotgun (WGS) entry which is preliminary data.</text>
</comment>
<sequence length="64" mass="7480">MFLCASAYVFLCLCPSIIRCYLRTGGTVAYAVESSFRCETIIPDIRYEWTHSCYERWQKRLSGN</sequence>
<evidence type="ECO:0000313" key="3">
    <source>
        <dbReference type="Proteomes" id="UP000825935"/>
    </source>
</evidence>
<proteinExistence type="predicted"/>
<feature type="signal peptide" evidence="1">
    <location>
        <begin position="1"/>
        <end position="20"/>
    </location>
</feature>
<accession>A0A8T2VEV9</accession>
<protein>
    <recommendedName>
        <fullName evidence="4">Secreted protein</fullName>
    </recommendedName>
</protein>